<dbReference type="PANTHER" id="PTHR12526:SF640">
    <property type="entry name" value="COLANIC ACID BIOSYNTHESIS GLYCOSYLTRANSFERASE WCAL-RELATED"/>
    <property type="match status" value="1"/>
</dbReference>
<evidence type="ECO:0000259" key="4">
    <source>
        <dbReference type="Pfam" id="PF00534"/>
    </source>
</evidence>
<dbReference type="Gene3D" id="3.40.50.2000">
    <property type="entry name" value="Glycogen Phosphorylase B"/>
    <property type="match status" value="2"/>
</dbReference>
<dbReference type="CDD" id="cd03801">
    <property type="entry name" value="GT4_PimA-like"/>
    <property type="match status" value="1"/>
</dbReference>
<dbReference type="AlphaFoldDB" id="A0A2M8KQB1"/>
<dbReference type="GO" id="GO:0016757">
    <property type="term" value="F:glycosyltransferase activity"/>
    <property type="evidence" value="ECO:0007669"/>
    <property type="project" value="UniProtKB-KW"/>
</dbReference>
<proteinExistence type="inferred from homology"/>
<comment type="caution">
    <text evidence="5">The sequence shown here is derived from an EMBL/GenBank/DDBJ whole genome shotgun (WGS) entry which is preliminary data.</text>
</comment>
<evidence type="ECO:0000256" key="1">
    <source>
        <dbReference type="ARBA" id="ARBA00009481"/>
    </source>
</evidence>
<evidence type="ECO:0000313" key="6">
    <source>
        <dbReference type="Proteomes" id="UP000230222"/>
    </source>
</evidence>
<dbReference type="SUPFAM" id="SSF53756">
    <property type="entry name" value="UDP-Glycosyltransferase/glycogen phosphorylase"/>
    <property type="match status" value="1"/>
</dbReference>
<sequence length="369" mass="42554">MKIATIFPIFTEAHYQALGASFEHLLFCDSQTLPVLPPTCQSKIVPLDRKFSLWGEIVKRLRLQRSWPISFTNLEAKLVLEKPETIVVTDFFHWYFWQCENFVSRHKETKLVLYSETKQWPRHPLSFVMMHFFIRKLRHTKNVSGVFTFSEAGADFFRREVPQLNVTVLPVPIDTVKFNINASKKWLPHGRLRIIMNARFVAYKRHIDLFFALAQLRRQNIPFSLTCISRDSYGQDKLLVLVKRLGVEPWVTFLWARPMEEVISLYHQHDVLVLPSYNEAIGLAVPEAMACGLPTITSDTVGANVYVIPNETGLIVKTGIVEEITQALIACTEINRLEAMGQKARVRSEEFAVPFLVAQFKHLLQTILL</sequence>
<protein>
    <recommendedName>
        <fullName evidence="4">Glycosyl transferase family 1 domain-containing protein</fullName>
    </recommendedName>
</protein>
<keyword evidence="3" id="KW-0808">Transferase</keyword>
<dbReference type="Pfam" id="PF00534">
    <property type="entry name" value="Glycos_transf_1"/>
    <property type="match status" value="1"/>
</dbReference>
<name>A0A2M8KQB1_9BACT</name>
<evidence type="ECO:0000256" key="3">
    <source>
        <dbReference type="ARBA" id="ARBA00022679"/>
    </source>
</evidence>
<dbReference type="InterPro" id="IPR001296">
    <property type="entry name" value="Glyco_trans_1"/>
</dbReference>
<evidence type="ECO:0000256" key="2">
    <source>
        <dbReference type="ARBA" id="ARBA00022676"/>
    </source>
</evidence>
<comment type="similarity">
    <text evidence="1">Belongs to the glycosyltransferase group 1 family. Glycosyltransferase 4 subfamily.</text>
</comment>
<keyword evidence="2" id="KW-0328">Glycosyltransferase</keyword>
<gene>
    <name evidence="5" type="ORF">COU87_01080</name>
</gene>
<dbReference type="PANTHER" id="PTHR12526">
    <property type="entry name" value="GLYCOSYLTRANSFERASE"/>
    <property type="match status" value="1"/>
</dbReference>
<dbReference type="EMBL" id="PFEC01000017">
    <property type="protein sequence ID" value="PJE62104.1"/>
    <property type="molecule type" value="Genomic_DNA"/>
</dbReference>
<feature type="domain" description="Glycosyl transferase family 1" evidence="4">
    <location>
        <begin position="187"/>
        <end position="345"/>
    </location>
</feature>
<organism evidence="5 6">
    <name type="scientific">Candidatus Roizmanbacteria bacterium CG10_big_fil_rev_8_21_14_0_10_39_12</name>
    <dbReference type="NCBI Taxonomy" id="1974852"/>
    <lineage>
        <taxon>Bacteria</taxon>
        <taxon>Candidatus Roizmaniibacteriota</taxon>
    </lineage>
</organism>
<dbReference type="Proteomes" id="UP000230222">
    <property type="component" value="Unassembled WGS sequence"/>
</dbReference>
<reference evidence="6" key="1">
    <citation type="submission" date="2017-09" db="EMBL/GenBank/DDBJ databases">
        <title>Depth-based differentiation of microbial function through sediment-hosted aquifers and enrichment of novel symbionts in the deep terrestrial subsurface.</title>
        <authorList>
            <person name="Probst A.J."/>
            <person name="Ladd B."/>
            <person name="Jarett J.K."/>
            <person name="Geller-Mcgrath D.E."/>
            <person name="Sieber C.M.K."/>
            <person name="Emerson J.B."/>
            <person name="Anantharaman K."/>
            <person name="Thomas B.C."/>
            <person name="Malmstrom R."/>
            <person name="Stieglmeier M."/>
            <person name="Klingl A."/>
            <person name="Woyke T."/>
            <person name="Ryan C.M."/>
            <person name="Banfield J.F."/>
        </authorList>
    </citation>
    <scope>NUCLEOTIDE SEQUENCE [LARGE SCALE GENOMIC DNA]</scope>
</reference>
<accession>A0A2M8KQB1</accession>
<evidence type="ECO:0000313" key="5">
    <source>
        <dbReference type="EMBL" id="PJE62104.1"/>
    </source>
</evidence>